<dbReference type="Gene3D" id="1.10.2020.10">
    <property type="entry name" value="uronate isomerase, domain 2, chain A"/>
    <property type="match status" value="1"/>
</dbReference>
<dbReference type="InterPro" id="IPR032466">
    <property type="entry name" value="Metal_Hydrolase"/>
</dbReference>
<evidence type="ECO:0000256" key="5">
    <source>
        <dbReference type="ARBA" id="ARBA00020555"/>
    </source>
</evidence>
<sequence length="467" mass="53978">MPLIHEDFLLTTEKAKTLYRHVKDLPVYDFHCHLSPKEIYEDMNFPNITDLWLRHDHYKWRLMRAYGIEESMITGDGCDYEKFEAFTKVIPKSMTNPMYHWCYLELARYFNHFEGVQHTSPEVLYNYLNKVLESEEMTPRNILKKSRVKVVCTTDDPCDDLYYHKELRKDPSFDIAVRPTFRPDAYITLNEMEIEGTVGRLEEAAGKTIDTLEDYIEALLLRAAYFNDNGARSADHSFGEVFHISLNDSEAAECFSRLRAGGTPDRHTLQGLTGYLFTALQKRYVEYGWVTQLHLGPLRNNNTGKFNSIGRDAGFDSLGNLLDADKLNELLDALDKNDALGDTIIYPHNANDHQMVLSAAGNFTSSERKVQIGAAWWYNDTKTGMIEHLIDYGNMSLLPEFIGMVTDSRSLLSYSRHEYFRRILCEYLGGCVERGEIEDDDVLLKEVLEDICFNNAEKLFKIIHQEK</sequence>
<dbReference type="Proteomes" id="UP001597519">
    <property type="component" value="Unassembled WGS sequence"/>
</dbReference>
<comment type="caution">
    <text evidence="8">The sequence shown here is derived from an EMBL/GenBank/DDBJ whole genome shotgun (WGS) entry which is preliminary data.</text>
</comment>
<dbReference type="EMBL" id="JBHUOQ010000001">
    <property type="protein sequence ID" value="MFD2829972.1"/>
    <property type="molecule type" value="Genomic_DNA"/>
</dbReference>
<dbReference type="InterPro" id="IPR003766">
    <property type="entry name" value="Uronate_isomerase"/>
</dbReference>
<keyword evidence="9" id="KW-1185">Reference proteome</keyword>
<dbReference type="NCBIfam" id="NF002794">
    <property type="entry name" value="PRK02925.1"/>
    <property type="match status" value="1"/>
</dbReference>
<evidence type="ECO:0000256" key="3">
    <source>
        <dbReference type="ARBA" id="ARBA00008397"/>
    </source>
</evidence>
<dbReference type="RefSeq" id="WP_377772458.1">
    <property type="nucleotide sequence ID" value="NZ_JBHUOQ010000001.1"/>
</dbReference>
<proteinExistence type="inferred from homology"/>
<evidence type="ECO:0000256" key="2">
    <source>
        <dbReference type="ARBA" id="ARBA00004892"/>
    </source>
</evidence>
<dbReference type="EC" id="5.3.1.12" evidence="4 7"/>
<comment type="similarity">
    <text evidence="3 7">Belongs to the metallo-dependent hydrolases superfamily. Uronate isomerase family.</text>
</comment>
<dbReference type="Gene3D" id="3.20.20.140">
    <property type="entry name" value="Metal-dependent hydrolases"/>
    <property type="match status" value="1"/>
</dbReference>
<comment type="pathway">
    <text evidence="2 7">Carbohydrate metabolism; pentose and glucuronate interconversion.</text>
</comment>
<name>A0ABW5WUL9_9STAP</name>
<gene>
    <name evidence="7 8" type="primary">uxaC</name>
    <name evidence="8" type="ORF">ACFSX4_05775</name>
</gene>
<evidence type="ECO:0000313" key="9">
    <source>
        <dbReference type="Proteomes" id="UP001597519"/>
    </source>
</evidence>
<dbReference type="PANTHER" id="PTHR30068:SF4">
    <property type="entry name" value="URONATE ISOMERASE"/>
    <property type="match status" value="1"/>
</dbReference>
<evidence type="ECO:0000313" key="8">
    <source>
        <dbReference type="EMBL" id="MFD2829972.1"/>
    </source>
</evidence>
<dbReference type="PANTHER" id="PTHR30068">
    <property type="entry name" value="URONATE ISOMERASE"/>
    <property type="match status" value="1"/>
</dbReference>
<dbReference type="SUPFAM" id="SSF51556">
    <property type="entry name" value="Metallo-dependent hydrolases"/>
    <property type="match status" value="1"/>
</dbReference>
<dbReference type="HAMAP" id="MF_00675">
    <property type="entry name" value="UxaC"/>
    <property type="match status" value="1"/>
</dbReference>
<evidence type="ECO:0000256" key="4">
    <source>
        <dbReference type="ARBA" id="ARBA00012546"/>
    </source>
</evidence>
<accession>A0ABW5WUL9</accession>
<evidence type="ECO:0000256" key="6">
    <source>
        <dbReference type="ARBA" id="ARBA00023235"/>
    </source>
</evidence>
<dbReference type="GO" id="GO:0008880">
    <property type="term" value="F:glucuronate isomerase activity"/>
    <property type="evidence" value="ECO:0007669"/>
    <property type="project" value="UniProtKB-EC"/>
</dbReference>
<reference evidence="9" key="1">
    <citation type="journal article" date="2019" name="Int. J. Syst. Evol. Microbiol.">
        <title>The Global Catalogue of Microorganisms (GCM) 10K type strain sequencing project: providing services to taxonomists for standard genome sequencing and annotation.</title>
        <authorList>
            <consortium name="The Broad Institute Genomics Platform"/>
            <consortium name="The Broad Institute Genome Sequencing Center for Infectious Disease"/>
            <person name="Wu L."/>
            <person name="Ma J."/>
        </authorList>
    </citation>
    <scope>NUCLEOTIDE SEQUENCE [LARGE SCALE GENOMIC DNA]</scope>
    <source>
        <strain evidence="9">KCTC 33575</strain>
    </source>
</reference>
<evidence type="ECO:0000256" key="7">
    <source>
        <dbReference type="HAMAP-Rule" id="MF_00675"/>
    </source>
</evidence>
<organism evidence="8 9">
    <name type="scientific">Corticicoccus populi</name>
    <dbReference type="NCBI Taxonomy" id="1812821"/>
    <lineage>
        <taxon>Bacteria</taxon>
        <taxon>Bacillati</taxon>
        <taxon>Bacillota</taxon>
        <taxon>Bacilli</taxon>
        <taxon>Bacillales</taxon>
        <taxon>Staphylococcaceae</taxon>
        <taxon>Corticicoccus</taxon>
    </lineage>
</organism>
<keyword evidence="6 7" id="KW-0413">Isomerase</keyword>
<dbReference type="Pfam" id="PF02614">
    <property type="entry name" value="UxaC"/>
    <property type="match status" value="1"/>
</dbReference>
<comment type="catalytic activity">
    <reaction evidence="1 7">
        <text>D-glucuronate = D-fructuronate</text>
        <dbReference type="Rhea" id="RHEA:13049"/>
        <dbReference type="ChEBI" id="CHEBI:58720"/>
        <dbReference type="ChEBI" id="CHEBI:59863"/>
        <dbReference type="EC" id="5.3.1.12"/>
    </reaction>
</comment>
<protein>
    <recommendedName>
        <fullName evidence="5 7">Uronate isomerase</fullName>
        <ecNumber evidence="4 7">5.3.1.12</ecNumber>
    </recommendedName>
    <alternativeName>
        <fullName evidence="7">Glucuronate isomerase</fullName>
    </alternativeName>
    <alternativeName>
        <fullName evidence="7">Uronic isomerase</fullName>
    </alternativeName>
</protein>
<comment type="catalytic activity">
    <reaction evidence="7">
        <text>aldehydo-D-galacturonate = keto-D-tagaturonate</text>
        <dbReference type="Rhea" id="RHEA:27702"/>
        <dbReference type="ChEBI" id="CHEBI:12952"/>
        <dbReference type="ChEBI" id="CHEBI:17886"/>
    </reaction>
</comment>
<evidence type="ECO:0000256" key="1">
    <source>
        <dbReference type="ARBA" id="ARBA00001165"/>
    </source>
</evidence>